<protein>
    <submittedName>
        <fullName evidence="2">Uncharacterized protein</fullName>
    </submittedName>
</protein>
<name>A0A164XU85_9CRUS</name>
<feature type="signal peptide" evidence="1">
    <location>
        <begin position="1"/>
        <end position="19"/>
    </location>
</feature>
<dbReference type="Proteomes" id="UP000076858">
    <property type="component" value="Unassembled WGS sequence"/>
</dbReference>
<comment type="caution">
    <text evidence="2">The sequence shown here is derived from an EMBL/GenBank/DDBJ whole genome shotgun (WGS) entry which is preliminary data.</text>
</comment>
<evidence type="ECO:0000313" key="3">
    <source>
        <dbReference type="Proteomes" id="UP000076858"/>
    </source>
</evidence>
<dbReference type="EMBL" id="LRGB01000944">
    <property type="protein sequence ID" value="KZS14571.1"/>
    <property type="molecule type" value="Genomic_DNA"/>
</dbReference>
<gene>
    <name evidence="2" type="ORF">APZ42_019929</name>
</gene>
<reference evidence="2 3" key="1">
    <citation type="submission" date="2016-03" db="EMBL/GenBank/DDBJ databases">
        <title>EvidentialGene: Evidence-directed Construction of Genes on Genomes.</title>
        <authorList>
            <person name="Gilbert D.G."/>
            <person name="Choi J.-H."/>
            <person name="Mockaitis K."/>
            <person name="Colbourne J."/>
            <person name="Pfrender M."/>
        </authorList>
    </citation>
    <scope>NUCLEOTIDE SEQUENCE [LARGE SCALE GENOMIC DNA]</scope>
    <source>
        <strain evidence="2 3">Xinb3</strain>
        <tissue evidence="2">Complete organism</tissue>
    </source>
</reference>
<keyword evidence="3" id="KW-1185">Reference proteome</keyword>
<dbReference type="AlphaFoldDB" id="A0A164XU85"/>
<evidence type="ECO:0000313" key="2">
    <source>
        <dbReference type="EMBL" id="KZS14571.1"/>
    </source>
</evidence>
<proteinExistence type="predicted"/>
<accession>A0A164XU85</accession>
<keyword evidence="1" id="KW-0732">Signal</keyword>
<sequence>MHFFSLLFSFFVLLATCAGFSVHNPISIDIPRRVDSQNIGVAPDRTCTPPKQMDRYGNCRAPWGR</sequence>
<evidence type="ECO:0000256" key="1">
    <source>
        <dbReference type="SAM" id="SignalP"/>
    </source>
</evidence>
<organism evidence="2 3">
    <name type="scientific">Daphnia magna</name>
    <dbReference type="NCBI Taxonomy" id="35525"/>
    <lineage>
        <taxon>Eukaryota</taxon>
        <taxon>Metazoa</taxon>
        <taxon>Ecdysozoa</taxon>
        <taxon>Arthropoda</taxon>
        <taxon>Crustacea</taxon>
        <taxon>Branchiopoda</taxon>
        <taxon>Diplostraca</taxon>
        <taxon>Cladocera</taxon>
        <taxon>Anomopoda</taxon>
        <taxon>Daphniidae</taxon>
        <taxon>Daphnia</taxon>
    </lineage>
</organism>
<feature type="chain" id="PRO_5007854433" evidence="1">
    <location>
        <begin position="20"/>
        <end position="65"/>
    </location>
</feature>